<gene>
    <name evidence="1" type="ORF">GDO81_004378</name>
</gene>
<comment type="caution">
    <text evidence="1">The sequence shown here is derived from an EMBL/GenBank/DDBJ whole genome shotgun (WGS) entry which is preliminary data.</text>
</comment>
<dbReference type="EMBL" id="WNYA01000011">
    <property type="protein sequence ID" value="KAG8552019.1"/>
    <property type="molecule type" value="Genomic_DNA"/>
</dbReference>
<name>A0AAV6ZS59_ENGPU</name>
<dbReference type="Proteomes" id="UP000824782">
    <property type="component" value="Unassembled WGS sequence"/>
</dbReference>
<keyword evidence="2" id="KW-1185">Reference proteome</keyword>
<proteinExistence type="predicted"/>
<reference evidence="1" key="1">
    <citation type="thesis" date="2020" institute="ProQuest LLC" country="789 East Eisenhower Parkway, Ann Arbor, MI, USA">
        <title>Comparative Genomics and Chromosome Evolution.</title>
        <authorList>
            <person name="Mudd A.B."/>
        </authorList>
    </citation>
    <scope>NUCLEOTIDE SEQUENCE</scope>
    <source>
        <strain evidence="1">237g6f4</strain>
        <tissue evidence="1">Blood</tissue>
    </source>
</reference>
<protein>
    <submittedName>
        <fullName evidence="1">Uncharacterized protein</fullName>
    </submittedName>
</protein>
<sequence length="124" mass="14331">MLPNLLKLVLDCKYNMVILQSCLQHFGETGNCLNIIKLGKPQSYVAVVIEPMKWLEYICRKLYTDTQRNECVLEEDIRFLCSSLLPSVKYCSMDLAASCELCYLTFSEKMNFSCRVISSSWFSE</sequence>
<dbReference type="AlphaFoldDB" id="A0AAV6ZS59"/>
<evidence type="ECO:0000313" key="1">
    <source>
        <dbReference type="EMBL" id="KAG8552019.1"/>
    </source>
</evidence>
<evidence type="ECO:0000313" key="2">
    <source>
        <dbReference type="Proteomes" id="UP000824782"/>
    </source>
</evidence>
<organism evidence="1 2">
    <name type="scientific">Engystomops pustulosus</name>
    <name type="common">Tungara frog</name>
    <name type="synonym">Physalaemus pustulosus</name>
    <dbReference type="NCBI Taxonomy" id="76066"/>
    <lineage>
        <taxon>Eukaryota</taxon>
        <taxon>Metazoa</taxon>
        <taxon>Chordata</taxon>
        <taxon>Craniata</taxon>
        <taxon>Vertebrata</taxon>
        <taxon>Euteleostomi</taxon>
        <taxon>Amphibia</taxon>
        <taxon>Batrachia</taxon>
        <taxon>Anura</taxon>
        <taxon>Neobatrachia</taxon>
        <taxon>Hyloidea</taxon>
        <taxon>Leptodactylidae</taxon>
        <taxon>Leiuperinae</taxon>
        <taxon>Engystomops</taxon>
    </lineage>
</organism>
<accession>A0AAV6ZS59</accession>